<feature type="transmembrane region" description="Helical" evidence="6">
    <location>
        <begin position="282"/>
        <end position="300"/>
    </location>
</feature>
<feature type="domain" description="EamA" evidence="7">
    <location>
        <begin position="12"/>
        <end position="151"/>
    </location>
</feature>
<dbReference type="STRING" id="1042163.BRLA_c021900"/>
<dbReference type="InterPro" id="IPR050638">
    <property type="entry name" value="AA-Vitamin_Transporters"/>
</dbReference>
<proteinExistence type="inferred from homology"/>
<evidence type="ECO:0000256" key="2">
    <source>
        <dbReference type="ARBA" id="ARBA00007362"/>
    </source>
</evidence>
<dbReference type="RefSeq" id="WP_003337375.1">
    <property type="nucleotide sequence ID" value="NZ_CP007806.1"/>
</dbReference>
<dbReference type="InterPro" id="IPR000620">
    <property type="entry name" value="EamA_dom"/>
</dbReference>
<gene>
    <name evidence="8" type="primary">yicL_2</name>
    <name evidence="8" type="ORF">BRLA_c021900</name>
</gene>
<comment type="subcellular location">
    <subcellularLocation>
        <location evidence="1">Endomembrane system</location>
        <topology evidence="1">Multi-pass membrane protein</topology>
    </subcellularLocation>
</comment>
<keyword evidence="4 6" id="KW-1133">Transmembrane helix</keyword>
<evidence type="ECO:0000256" key="4">
    <source>
        <dbReference type="ARBA" id="ARBA00022989"/>
    </source>
</evidence>
<protein>
    <submittedName>
        <fullName evidence="8">Putative inner membrane transporter YicL</fullName>
    </submittedName>
</protein>
<evidence type="ECO:0000313" key="8">
    <source>
        <dbReference type="EMBL" id="AIG26511.1"/>
    </source>
</evidence>
<dbReference type="PANTHER" id="PTHR32322">
    <property type="entry name" value="INNER MEMBRANE TRANSPORTER"/>
    <property type="match status" value="1"/>
</dbReference>
<feature type="transmembrane region" description="Helical" evidence="6">
    <location>
        <begin position="162"/>
        <end position="181"/>
    </location>
</feature>
<evidence type="ECO:0000256" key="3">
    <source>
        <dbReference type="ARBA" id="ARBA00022692"/>
    </source>
</evidence>
<dbReference type="Proteomes" id="UP000005850">
    <property type="component" value="Chromosome"/>
</dbReference>
<evidence type="ECO:0000256" key="1">
    <source>
        <dbReference type="ARBA" id="ARBA00004127"/>
    </source>
</evidence>
<dbReference type="Pfam" id="PF00892">
    <property type="entry name" value="EamA"/>
    <property type="match status" value="2"/>
</dbReference>
<keyword evidence="3 6" id="KW-0812">Transmembrane</keyword>
<evidence type="ECO:0000256" key="5">
    <source>
        <dbReference type="ARBA" id="ARBA00023136"/>
    </source>
</evidence>
<feature type="transmembrane region" description="Helical" evidence="6">
    <location>
        <begin position="12"/>
        <end position="35"/>
    </location>
</feature>
<dbReference type="eggNOG" id="COG0697">
    <property type="taxonomic scope" value="Bacteria"/>
</dbReference>
<accession>A0A075R4V8</accession>
<dbReference type="InterPro" id="IPR037185">
    <property type="entry name" value="EmrE-like"/>
</dbReference>
<dbReference type="HOGENOM" id="CLU_033863_19_0_9"/>
<dbReference type="GO" id="GO:0016020">
    <property type="term" value="C:membrane"/>
    <property type="evidence" value="ECO:0007669"/>
    <property type="project" value="UniProtKB-SubCell"/>
</dbReference>
<dbReference type="PANTHER" id="PTHR32322:SF2">
    <property type="entry name" value="EAMA DOMAIN-CONTAINING PROTEIN"/>
    <property type="match status" value="1"/>
</dbReference>
<feature type="transmembrane region" description="Helical" evidence="6">
    <location>
        <begin position="256"/>
        <end position="276"/>
    </location>
</feature>
<organism evidence="8 9">
    <name type="scientific">Brevibacillus laterosporus LMG 15441</name>
    <dbReference type="NCBI Taxonomy" id="1042163"/>
    <lineage>
        <taxon>Bacteria</taxon>
        <taxon>Bacillati</taxon>
        <taxon>Bacillota</taxon>
        <taxon>Bacilli</taxon>
        <taxon>Bacillales</taxon>
        <taxon>Paenibacillaceae</taxon>
        <taxon>Brevibacillus</taxon>
    </lineage>
</organism>
<sequence length="308" mass="33790">MKTEQIVMSRKFGVTLVLTGAMLWGISGTVAQYLFQQQGFSPEWLVVIRLLLSGIILLAVAYRKEKQNIWGIWKNTKERLSLILFGILGMLAVQYTYFAAIKHGNAATATILQYLAPVLITCYVAIRLKRLPMLKELLAVVLALLGTFLLVTHGSINSLSISGLALFWGLASAVALAFYTLHPHKLLAKWGAAIVVGWAMLIGGIGFSFVHPPWRLEGQWSMSSTLAVMFIVLFGTLIAFYCYLESLKYLSAPETSLLACVEPVSAAVLSVIWLQIPFGLTDWLGTLCILITIAILSLGGHKETAKTN</sequence>
<dbReference type="AlphaFoldDB" id="A0A075R4V8"/>
<feature type="transmembrane region" description="Helical" evidence="6">
    <location>
        <begin position="190"/>
        <end position="210"/>
    </location>
</feature>
<feature type="transmembrane region" description="Helical" evidence="6">
    <location>
        <begin position="137"/>
        <end position="156"/>
    </location>
</feature>
<feature type="transmembrane region" description="Helical" evidence="6">
    <location>
        <begin position="82"/>
        <end position="100"/>
    </location>
</feature>
<dbReference type="EMBL" id="CP007806">
    <property type="protein sequence ID" value="AIG26511.1"/>
    <property type="molecule type" value="Genomic_DNA"/>
</dbReference>
<keyword evidence="5 6" id="KW-0472">Membrane</keyword>
<dbReference type="SUPFAM" id="SSF103481">
    <property type="entry name" value="Multidrug resistance efflux transporter EmrE"/>
    <property type="match status" value="2"/>
</dbReference>
<dbReference type="KEGG" id="blr:BRLA_c021900"/>
<comment type="similarity">
    <text evidence="2">Belongs to the EamA transporter family.</text>
</comment>
<evidence type="ECO:0000259" key="7">
    <source>
        <dbReference type="Pfam" id="PF00892"/>
    </source>
</evidence>
<feature type="transmembrane region" description="Helical" evidence="6">
    <location>
        <begin position="41"/>
        <end position="62"/>
    </location>
</feature>
<feature type="transmembrane region" description="Helical" evidence="6">
    <location>
        <begin position="106"/>
        <end position="125"/>
    </location>
</feature>
<feature type="transmembrane region" description="Helical" evidence="6">
    <location>
        <begin position="222"/>
        <end position="244"/>
    </location>
</feature>
<keyword evidence="9" id="KW-1185">Reference proteome</keyword>
<reference evidence="8 9" key="1">
    <citation type="journal article" date="2011" name="J. Bacteriol.">
        <title>Genome sequence of Brevibacillus laterosporus LMG 15441, a pathogen of invertebrates.</title>
        <authorList>
            <person name="Djukic M."/>
            <person name="Poehlein A."/>
            <person name="Thurmer A."/>
            <person name="Daniel R."/>
        </authorList>
    </citation>
    <scope>NUCLEOTIDE SEQUENCE [LARGE SCALE GENOMIC DNA]</scope>
    <source>
        <strain evidence="8 9">LMG 15441</strain>
    </source>
</reference>
<feature type="domain" description="EamA" evidence="7">
    <location>
        <begin position="165"/>
        <end position="297"/>
    </location>
</feature>
<evidence type="ECO:0000256" key="6">
    <source>
        <dbReference type="SAM" id="Phobius"/>
    </source>
</evidence>
<evidence type="ECO:0000313" key="9">
    <source>
        <dbReference type="Proteomes" id="UP000005850"/>
    </source>
</evidence>
<name>A0A075R4V8_BRELA</name>